<dbReference type="InterPro" id="IPR036396">
    <property type="entry name" value="Cyt_P450_sf"/>
</dbReference>
<dbReference type="FunFam" id="1.10.630.10:FF:000088">
    <property type="entry name" value="Cytochrome P450 monooxygenase"/>
    <property type="match status" value="1"/>
</dbReference>
<dbReference type="InterPro" id="IPR050121">
    <property type="entry name" value="Cytochrome_P450_monoxygenase"/>
</dbReference>
<dbReference type="GO" id="GO:0009403">
    <property type="term" value="P:toxin biosynthetic process"/>
    <property type="evidence" value="ECO:0007669"/>
    <property type="project" value="UniProtKB-ARBA"/>
</dbReference>
<dbReference type="InterPro" id="IPR001128">
    <property type="entry name" value="Cyt_P450"/>
</dbReference>
<comment type="similarity">
    <text evidence="3">Belongs to the cytochrome P450 family.</text>
</comment>
<evidence type="ECO:0000256" key="3">
    <source>
        <dbReference type="ARBA" id="ARBA00010617"/>
    </source>
</evidence>
<dbReference type="GO" id="GO:0004497">
    <property type="term" value="F:monooxygenase activity"/>
    <property type="evidence" value="ECO:0007669"/>
    <property type="project" value="UniProtKB-KW"/>
</dbReference>
<evidence type="ECO:0000256" key="1">
    <source>
        <dbReference type="ARBA" id="ARBA00001971"/>
    </source>
</evidence>
<evidence type="ECO:0000256" key="2">
    <source>
        <dbReference type="ARBA" id="ARBA00005179"/>
    </source>
</evidence>
<keyword evidence="6" id="KW-0560">Oxidoreductase</keyword>
<comment type="caution">
    <text evidence="11">The sequence shown here is derived from an EMBL/GenBank/DDBJ whole genome shotgun (WGS) entry which is preliminary data.</text>
</comment>
<gene>
    <name evidence="11" type="ORF">DID88_002992</name>
</gene>
<evidence type="ECO:0000256" key="8">
    <source>
        <dbReference type="ARBA" id="ARBA00023026"/>
    </source>
</evidence>
<dbReference type="CDD" id="cd11051">
    <property type="entry name" value="CYP59-like"/>
    <property type="match status" value="1"/>
</dbReference>
<dbReference type="GO" id="GO:0020037">
    <property type="term" value="F:heme binding"/>
    <property type="evidence" value="ECO:0007669"/>
    <property type="project" value="InterPro"/>
</dbReference>
<keyword evidence="4 10" id="KW-0349">Heme</keyword>
<dbReference type="Gene3D" id="1.10.630.10">
    <property type="entry name" value="Cytochrome P450"/>
    <property type="match status" value="1"/>
</dbReference>
<evidence type="ECO:0000256" key="6">
    <source>
        <dbReference type="ARBA" id="ARBA00023002"/>
    </source>
</evidence>
<keyword evidence="8" id="KW-0843">Virulence</keyword>
<keyword evidence="7 10" id="KW-0408">Iron</keyword>
<comment type="pathway">
    <text evidence="2">Secondary metabolite biosynthesis.</text>
</comment>
<evidence type="ECO:0000256" key="7">
    <source>
        <dbReference type="ARBA" id="ARBA00023004"/>
    </source>
</evidence>
<dbReference type="EMBL" id="QKRW01000072">
    <property type="protein sequence ID" value="RAL58686.1"/>
    <property type="molecule type" value="Genomic_DNA"/>
</dbReference>
<organism evidence="11 12">
    <name type="scientific">Monilinia fructigena</name>
    <dbReference type="NCBI Taxonomy" id="38457"/>
    <lineage>
        <taxon>Eukaryota</taxon>
        <taxon>Fungi</taxon>
        <taxon>Dikarya</taxon>
        <taxon>Ascomycota</taxon>
        <taxon>Pezizomycotina</taxon>
        <taxon>Leotiomycetes</taxon>
        <taxon>Helotiales</taxon>
        <taxon>Sclerotiniaceae</taxon>
        <taxon>Monilinia</taxon>
    </lineage>
</organism>
<dbReference type="SUPFAM" id="SSF48264">
    <property type="entry name" value="Cytochrome P450"/>
    <property type="match status" value="1"/>
</dbReference>
<keyword evidence="9" id="KW-0503">Monooxygenase</keyword>
<reference evidence="11 12" key="1">
    <citation type="submission" date="2018-06" db="EMBL/GenBank/DDBJ databases">
        <title>Genome Sequence of the Brown Rot Fungal Pathogen Monilinia fructigena.</title>
        <authorList>
            <person name="Landi L."/>
            <person name="De Miccolis Angelini R.M."/>
            <person name="Pollastro S."/>
            <person name="Abate D."/>
            <person name="Faretra F."/>
            <person name="Romanazzi G."/>
        </authorList>
    </citation>
    <scope>NUCLEOTIDE SEQUENCE [LARGE SCALE GENOMIC DNA]</scope>
    <source>
        <strain evidence="11 12">Mfrg269</strain>
    </source>
</reference>
<evidence type="ECO:0000313" key="12">
    <source>
        <dbReference type="Proteomes" id="UP000249056"/>
    </source>
</evidence>
<dbReference type="InterPro" id="IPR002401">
    <property type="entry name" value="Cyt_P450_E_grp-I"/>
</dbReference>
<evidence type="ECO:0000256" key="4">
    <source>
        <dbReference type="ARBA" id="ARBA00022617"/>
    </source>
</evidence>
<proteinExistence type="inferred from homology"/>
<keyword evidence="12" id="KW-1185">Reference proteome</keyword>
<sequence length="555" mass="63019">MNFLWTILLLSSLTIIAWLSIKLYNARNFFKKLSAQGLPMPPHNPFTGHLINLSNAMKGLPTDALKVYFFAALSHKYSHNGAFYLDLYPFAAPFLVITSPFLANQAVHSTPLSYRKPDALRTWFWSITGGISMFDAEYDEWKDLRALFSRGFSNKYLMGLVPGIVDEVEIYASGLREKARSGEMIELDGINLRFMIDLIGNTALNAKLNAQKGYNPLADAMLSQIKCKLANQEVNLIEWLNFVRPIKEWNNGRKMDAYINAELDKRFETYKLSKYSEGNGHLHEDTEGFRSIIDLVIEDYMADPAHHNATCLDQKFRTIATRNVRLLLFAGHDSTGSAISWSYYLLSKNPSALKKLIQEHDSVFGSDIRAVPELVKENPNLLNHLPYTAAVIKETLRLFPPASSIRQGMRGVDLVDEEGNLYPTENCMVYMLHLPIQHDPKSWPRAREFLPERWLAKQGDEIYCDVKGAWRPFEVGPRNCIGQALVTLELKIILAIVVRELDVQDAYKEWDKMFGDKKGVKDVDGERAYQVDGGAAHPADGFPCRVAFRKRQVST</sequence>
<evidence type="ECO:0000256" key="9">
    <source>
        <dbReference type="ARBA" id="ARBA00023033"/>
    </source>
</evidence>
<evidence type="ECO:0000313" key="11">
    <source>
        <dbReference type="EMBL" id="RAL58686.1"/>
    </source>
</evidence>
<dbReference type="PRINTS" id="PR00463">
    <property type="entry name" value="EP450I"/>
</dbReference>
<comment type="cofactor">
    <cofactor evidence="1 10">
        <name>heme</name>
        <dbReference type="ChEBI" id="CHEBI:30413"/>
    </cofactor>
</comment>
<dbReference type="OrthoDB" id="10029320at2759"/>
<dbReference type="Pfam" id="PF00067">
    <property type="entry name" value="p450"/>
    <property type="match status" value="1"/>
</dbReference>
<dbReference type="Proteomes" id="UP000249056">
    <property type="component" value="Unassembled WGS sequence"/>
</dbReference>
<dbReference type="GO" id="GO:0005506">
    <property type="term" value="F:iron ion binding"/>
    <property type="evidence" value="ECO:0007669"/>
    <property type="project" value="InterPro"/>
</dbReference>
<dbReference type="PANTHER" id="PTHR24305">
    <property type="entry name" value="CYTOCHROME P450"/>
    <property type="match status" value="1"/>
</dbReference>
<feature type="binding site" description="axial binding residue" evidence="10">
    <location>
        <position position="480"/>
    </location>
    <ligand>
        <name>heme</name>
        <dbReference type="ChEBI" id="CHEBI:30413"/>
    </ligand>
    <ligandPart>
        <name>Fe</name>
        <dbReference type="ChEBI" id="CHEBI:18248"/>
    </ligandPart>
</feature>
<name>A0A395IEQ8_9HELO</name>
<dbReference type="PRINTS" id="PR00385">
    <property type="entry name" value="P450"/>
</dbReference>
<dbReference type="PANTHER" id="PTHR24305:SF107">
    <property type="entry name" value="P450, PUTATIVE (EUROFUNG)-RELATED"/>
    <property type="match status" value="1"/>
</dbReference>
<protein>
    <submittedName>
        <fullName evidence="11">Uncharacterized protein</fullName>
    </submittedName>
</protein>
<dbReference type="AlphaFoldDB" id="A0A395IEQ8"/>
<evidence type="ECO:0000256" key="5">
    <source>
        <dbReference type="ARBA" id="ARBA00022723"/>
    </source>
</evidence>
<dbReference type="GO" id="GO:0016705">
    <property type="term" value="F:oxidoreductase activity, acting on paired donors, with incorporation or reduction of molecular oxygen"/>
    <property type="evidence" value="ECO:0007669"/>
    <property type="project" value="InterPro"/>
</dbReference>
<accession>A0A395IEQ8</accession>
<keyword evidence="5 10" id="KW-0479">Metal-binding</keyword>
<evidence type="ECO:0000256" key="10">
    <source>
        <dbReference type="PIRSR" id="PIRSR602401-1"/>
    </source>
</evidence>